<dbReference type="Gene3D" id="3.80.20.20">
    <property type="entry name" value="Receptor L-domain"/>
    <property type="match status" value="1"/>
</dbReference>
<dbReference type="SUPFAM" id="SSF52058">
    <property type="entry name" value="L domain-like"/>
    <property type="match status" value="1"/>
</dbReference>
<proteinExistence type="predicted"/>
<keyword evidence="1" id="KW-0472">Membrane</keyword>
<dbReference type="OrthoDB" id="5860819at2759"/>
<keyword evidence="1" id="KW-1133">Transmembrane helix</keyword>
<organism evidence="3 4">
    <name type="scientific">Ancylostoma ceylanicum</name>
    <dbReference type="NCBI Taxonomy" id="53326"/>
    <lineage>
        <taxon>Eukaryota</taxon>
        <taxon>Metazoa</taxon>
        <taxon>Ecdysozoa</taxon>
        <taxon>Nematoda</taxon>
        <taxon>Chromadorea</taxon>
        <taxon>Rhabditida</taxon>
        <taxon>Rhabditina</taxon>
        <taxon>Rhabditomorpha</taxon>
        <taxon>Strongyloidea</taxon>
        <taxon>Ancylostomatidae</taxon>
        <taxon>Ancylostomatinae</taxon>
        <taxon>Ancylostoma</taxon>
    </lineage>
</organism>
<keyword evidence="1" id="KW-0812">Transmembrane</keyword>
<name>A0A016SQH4_9BILA</name>
<dbReference type="EMBL" id="JARK01001524">
    <property type="protein sequence ID" value="EYB92958.1"/>
    <property type="molecule type" value="Genomic_DNA"/>
</dbReference>
<feature type="transmembrane region" description="Helical" evidence="1">
    <location>
        <begin position="181"/>
        <end position="204"/>
    </location>
</feature>
<dbReference type="InterPro" id="IPR036941">
    <property type="entry name" value="Rcpt_L-dom_sf"/>
</dbReference>
<keyword evidence="4" id="KW-1185">Reference proteome</keyword>
<dbReference type="Pfam" id="PF01030">
    <property type="entry name" value="Recep_L_domain"/>
    <property type="match status" value="1"/>
</dbReference>
<dbReference type="AlphaFoldDB" id="A0A016SQH4"/>
<evidence type="ECO:0000259" key="2">
    <source>
        <dbReference type="Pfam" id="PF01030"/>
    </source>
</evidence>
<dbReference type="Proteomes" id="UP000024635">
    <property type="component" value="Unassembled WGS sequence"/>
</dbReference>
<comment type="caution">
    <text evidence="3">The sequence shown here is derived from an EMBL/GenBank/DDBJ whole genome shotgun (WGS) entry which is preliminary data.</text>
</comment>
<evidence type="ECO:0000313" key="3">
    <source>
        <dbReference type="EMBL" id="EYB92958.1"/>
    </source>
</evidence>
<dbReference type="InterPro" id="IPR000494">
    <property type="entry name" value="Rcpt_L-dom"/>
</dbReference>
<feature type="domain" description="Receptor L-domain" evidence="2">
    <location>
        <begin position="45"/>
        <end position="149"/>
    </location>
</feature>
<accession>A0A016SQH4</accession>
<protein>
    <recommendedName>
        <fullName evidence="2">Receptor L-domain domain-containing protein</fullName>
    </recommendedName>
</protein>
<sequence length="231" mass="25570">MHGHGSSSTKCDLNDLPNSRKYVKMICMGGIVTPGYIASTIADRHCDIIRGDVVVRNWRGDATPLQHLMTIRKIKGVLHIIDNEELKDLCFLSGLKEIQADSKEQRAALVISNNTALEELLLISLTRLESPALVTVVIKNNPKLFVDVEEMYEVAGGQNRTTLVLANIARDGYDWEDSVPLFAKISVGVTLVVALVLTVLWCTYGTRWKKFSGLSTAIPPTPSKKTRVPKR</sequence>
<gene>
    <name evidence="3" type="primary">Acey_s0188.g1158</name>
    <name evidence="3" type="ORF">Y032_0188g1158</name>
</gene>
<reference evidence="4" key="1">
    <citation type="journal article" date="2015" name="Nat. Genet.">
        <title>The genome and transcriptome of the zoonotic hookworm Ancylostoma ceylanicum identify infection-specific gene families.</title>
        <authorList>
            <person name="Schwarz E.M."/>
            <person name="Hu Y."/>
            <person name="Antoshechkin I."/>
            <person name="Miller M.M."/>
            <person name="Sternberg P.W."/>
            <person name="Aroian R.V."/>
        </authorList>
    </citation>
    <scope>NUCLEOTIDE SEQUENCE</scope>
    <source>
        <strain evidence="4">HY135</strain>
    </source>
</reference>
<evidence type="ECO:0000313" key="4">
    <source>
        <dbReference type="Proteomes" id="UP000024635"/>
    </source>
</evidence>
<evidence type="ECO:0000256" key="1">
    <source>
        <dbReference type="SAM" id="Phobius"/>
    </source>
</evidence>